<dbReference type="AlphaFoldDB" id="A0A9X2E4C3"/>
<dbReference type="SUPFAM" id="SSF52467">
    <property type="entry name" value="DHS-like NAD/FAD-binding domain"/>
    <property type="match status" value="1"/>
</dbReference>
<protein>
    <submittedName>
        <fullName evidence="2">SIR2 family protein</fullName>
    </submittedName>
</protein>
<evidence type="ECO:0000313" key="2">
    <source>
        <dbReference type="EMBL" id="MCM6764089.1"/>
    </source>
</evidence>
<reference evidence="2" key="1">
    <citation type="submission" date="2022-06" db="EMBL/GenBank/DDBJ databases">
        <title>Whole genome shotgun sequencing (WGS) of Rathayibacter sp. ZW T2_19, isolated from stored onions (Allium cepa).</title>
        <authorList>
            <person name="Stoll D.A."/>
            <person name="Huch M."/>
        </authorList>
    </citation>
    <scope>NUCLEOTIDE SEQUENCE</scope>
    <source>
        <strain evidence="2">ZW T2_19</strain>
    </source>
</reference>
<proteinExistence type="predicted"/>
<organism evidence="2 3">
    <name type="scientific">Rathayibacter rubneri</name>
    <dbReference type="NCBI Taxonomy" id="2950106"/>
    <lineage>
        <taxon>Bacteria</taxon>
        <taxon>Bacillati</taxon>
        <taxon>Actinomycetota</taxon>
        <taxon>Actinomycetes</taxon>
        <taxon>Micrococcales</taxon>
        <taxon>Microbacteriaceae</taxon>
        <taxon>Rathayibacter</taxon>
    </lineage>
</organism>
<accession>A0A9X2E4C3</accession>
<dbReference type="Proteomes" id="UP001155240">
    <property type="component" value="Unassembled WGS sequence"/>
</dbReference>
<sequence>MPRPHVFVTRGSLLNFACDAWLLPTDSRLMITSFWRALPGLQERVDAVRTAEFARGEDVALPLAPREGEPTPVLTAVPPRRISGPEDSTGYAEVARRLHAFVERAAGVARAHPVTNRPLPLLAVPVFASAGGGSGAVRDALLVQQLRVLREAAEEFQVDIALVTRRDDVHAFAQSRRRAEASWPELTASMLDEVHDLAGRARAGRLVPFLGAGASVSAGGPSWGELLQKLAARIELDSATASRLADKNILDQASYLATLFDEKEPGSFARAVADEIGSLQRYGLAPALLTAIDSEQAITLNYDRLFETAAADAGTPRSVIPGVQEAGSERWLLKLHGTVDDPSSIVLTRDDYLGFDSSRRALSAIVQATLATRHLLFVGFGLTDDHFHEIVHDVRRAFPSSGPGDLATALTLFEDPLDERLWQGRLRLVPMLRVPFDRSRLTEAARLLEIFLDALGAFATDAHSYLLADGHESALSPAELRLRERLASLVSETSEEERATGAWAEVAAMGARLGAEFPRRAPKRS</sequence>
<gene>
    <name evidence="2" type="ORF">NB037_16875</name>
</gene>
<name>A0A9X2E4C3_9MICO</name>
<dbReference type="Pfam" id="PF13289">
    <property type="entry name" value="SIR2_2"/>
    <property type="match status" value="1"/>
</dbReference>
<comment type="caution">
    <text evidence="2">The sequence shown here is derived from an EMBL/GenBank/DDBJ whole genome shotgun (WGS) entry which is preliminary data.</text>
</comment>
<feature type="region of interest" description="Disordered" evidence="1">
    <location>
        <begin position="64"/>
        <end position="88"/>
    </location>
</feature>
<dbReference type="RefSeq" id="WP_251947832.1">
    <property type="nucleotide sequence ID" value="NZ_JAMRYM010000109.1"/>
</dbReference>
<evidence type="ECO:0000256" key="1">
    <source>
        <dbReference type="SAM" id="MobiDB-lite"/>
    </source>
</evidence>
<dbReference type="EMBL" id="JAMRYM010000109">
    <property type="protein sequence ID" value="MCM6764089.1"/>
    <property type="molecule type" value="Genomic_DNA"/>
</dbReference>
<dbReference type="InterPro" id="IPR029035">
    <property type="entry name" value="DHS-like_NAD/FAD-binding_dom"/>
</dbReference>
<keyword evidence="3" id="KW-1185">Reference proteome</keyword>
<evidence type="ECO:0000313" key="3">
    <source>
        <dbReference type="Proteomes" id="UP001155240"/>
    </source>
</evidence>